<evidence type="ECO:0000313" key="3">
    <source>
        <dbReference type="Proteomes" id="UP001501319"/>
    </source>
</evidence>
<gene>
    <name evidence="2" type="ORF">GCM10009744_32830</name>
</gene>
<dbReference type="Proteomes" id="UP001501319">
    <property type="component" value="Unassembled WGS sequence"/>
</dbReference>
<sequence>MHIHQSLETQPLPPSRHIFIAHPAYPKDPASKTRHREQQRLVGSAGLVGDPEAGEAAEVG</sequence>
<keyword evidence="3" id="KW-1185">Reference proteome</keyword>
<reference evidence="2 3" key="1">
    <citation type="journal article" date="2019" name="Int. J. Syst. Evol. Microbiol.">
        <title>The Global Catalogue of Microorganisms (GCM) 10K type strain sequencing project: providing services to taxonomists for standard genome sequencing and annotation.</title>
        <authorList>
            <consortium name="The Broad Institute Genomics Platform"/>
            <consortium name="The Broad Institute Genome Sequencing Center for Infectious Disease"/>
            <person name="Wu L."/>
            <person name="Ma J."/>
        </authorList>
    </citation>
    <scope>NUCLEOTIDE SEQUENCE [LARGE SCALE GENOMIC DNA]</scope>
    <source>
        <strain evidence="2 3">JCM 14306</strain>
    </source>
</reference>
<protein>
    <submittedName>
        <fullName evidence="2">Uncharacterized protein</fullName>
    </submittedName>
</protein>
<accession>A0ABN2FD03</accession>
<comment type="caution">
    <text evidence="2">The sequence shown here is derived from an EMBL/GenBank/DDBJ whole genome shotgun (WGS) entry which is preliminary data.</text>
</comment>
<organism evidence="2 3">
    <name type="scientific">Kribbella alba</name>
    <dbReference type="NCBI Taxonomy" id="190197"/>
    <lineage>
        <taxon>Bacteria</taxon>
        <taxon>Bacillati</taxon>
        <taxon>Actinomycetota</taxon>
        <taxon>Actinomycetes</taxon>
        <taxon>Propionibacteriales</taxon>
        <taxon>Kribbellaceae</taxon>
        <taxon>Kribbella</taxon>
    </lineage>
</organism>
<feature type="region of interest" description="Disordered" evidence="1">
    <location>
        <begin position="25"/>
        <end position="60"/>
    </location>
</feature>
<evidence type="ECO:0000256" key="1">
    <source>
        <dbReference type="SAM" id="MobiDB-lite"/>
    </source>
</evidence>
<evidence type="ECO:0000313" key="2">
    <source>
        <dbReference type="EMBL" id="GAA1640455.1"/>
    </source>
</evidence>
<name>A0ABN2FD03_9ACTN</name>
<dbReference type="EMBL" id="BAAANE010000005">
    <property type="protein sequence ID" value="GAA1640455.1"/>
    <property type="molecule type" value="Genomic_DNA"/>
</dbReference>
<proteinExistence type="predicted"/>